<reference evidence="1 2" key="1">
    <citation type="submission" date="2015-07" db="EMBL/GenBank/DDBJ databases">
        <title>Whole genome sequence of Herpetosiphon geysericola DSM 7119.</title>
        <authorList>
            <person name="Hemp J."/>
            <person name="Ward L.M."/>
            <person name="Pace L.A."/>
            <person name="Fischer W.W."/>
        </authorList>
    </citation>
    <scope>NUCLEOTIDE SEQUENCE [LARGE SCALE GENOMIC DNA]</scope>
    <source>
        <strain evidence="1 2">DSM 7119</strain>
    </source>
</reference>
<protein>
    <submittedName>
        <fullName evidence="1">Uncharacterized protein</fullName>
    </submittedName>
</protein>
<gene>
    <name evidence="1" type="ORF">SE18_23915</name>
</gene>
<keyword evidence="2" id="KW-1185">Reference proteome</keyword>
<comment type="caution">
    <text evidence="1">The sequence shown here is derived from an EMBL/GenBank/DDBJ whole genome shotgun (WGS) entry which is preliminary data.</text>
</comment>
<dbReference type="STRING" id="70996.SE18_23915"/>
<evidence type="ECO:0000313" key="1">
    <source>
        <dbReference type="EMBL" id="KPL80129.1"/>
    </source>
</evidence>
<name>A0A0P6Y4Q2_9CHLR</name>
<dbReference type="AlphaFoldDB" id="A0A0P6Y4Q2"/>
<evidence type="ECO:0000313" key="2">
    <source>
        <dbReference type="Proteomes" id="UP000050277"/>
    </source>
</evidence>
<dbReference type="EMBL" id="LGKP01000040">
    <property type="protein sequence ID" value="KPL80129.1"/>
    <property type="molecule type" value="Genomic_DNA"/>
</dbReference>
<accession>A0A0P6Y4Q2</accession>
<organism evidence="1 2">
    <name type="scientific">Herpetosiphon geysericola</name>
    <dbReference type="NCBI Taxonomy" id="70996"/>
    <lineage>
        <taxon>Bacteria</taxon>
        <taxon>Bacillati</taxon>
        <taxon>Chloroflexota</taxon>
        <taxon>Chloroflexia</taxon>
        <taxon>Herpetosiphonales</taxon>
        <taxon>Herpetosiphonaceae</taxon>
        <taxon>Herpetosiphon</taxon>
    </lineage>
</organism>
<sequence length="112" mass="12379">MTAQATRFIQQMSIKHGTMHHTDNQFGIGLEFVENGEYTDEQGQTQHGLFARIAVADETQRDPAYRATNIIVHEGSIFEAGGRYEVIELHKGSSNGMPGSNSSYMVFGKLAD</sequence>
<proteinExistence type="predicted"/>
<dbReference type="Proteomes" id="UP000050277">
    <property type="component" value="Unassembled WGS sequence"/>
</dbReference>